<dbReference type="InterPro" id="IPR011009">
    <property type="entry name" value="Kinase-like_dom_sf"/>
</dbReference>
<organism evidence="3 4">
    <name type="scientific">Tetracentron sinense</name>
    <name type="common">Spur-leaf</name>
    <dbReference type="NCBI Taxonomy" id="13715"/>
    <lineage>
        <taxon>Eukaryota</taxon>
        <taxon>Viridiplantae</taxon>
        <taxon>Streptophyta</taxon>
        <taxon>Embryophyta</taxon>
        <taxon>Tracheophyta</taxon>
        <taxon>Spermatophyta</taxon>
        <taxon>Magnoliopsida</taxon>
        <taxon>Trochodendrales</taxon>
        <taxon>Trochodendraceae</taxon>
        <taxon>Tetracentron</taxon>
    </lineage>
</organism>
<dbReference type="PANTHER" id="PTHR46863:SF2">
    <property type="entry name" value="LYSM DOMAIN RECEPTOR-LIKE KINASE 3"/>
    <property type="match status" value="1"/>
</dbReference>
<evidence type="ECO:0000256" key="1">
    <source>
        <dbReference type="SAM" id="MobiDB-lite"/>
    </source>
</evidence>
<dbReference type="OrthoDB" id="4062651at2759"/>
<keyword evidence="4" id="KW-1185">Reference proteome</keyword>
<feature type="region of interest" description="Disordered" evidence="1">
    <location>
        <begin position="1"/>
        <end position="103"/>
    </location>
</feature>
<dbReference type="GO" id="GO:0005524">
    <property type="term" value="F:ATP binding"/>
    <property type="evidence" value="ECO:0007669"/>
    <property type="project" value="InterPro"/>
</dbReference>
<feature type="compositionally biased region" description="Polar residues" evidence="1">
    <location>
        <begin position="37"/>
        <end position="85"/>
    </location>
</feature>
<feature type="domain" description="Protein kinase" evidence="2">
    <location>
        <begin position="127"/>
        <end position="440"/>
    </location>
</feature>
<sequence>MCKSKMSADAIEPNSTPRSSRTTKTSEKSRASRTSTVPSEVSRNPKSSVSDPSTGNPVSRNPKSSVSDPSTSNPTSANYTTGSSYRDSSKTSITSRTSLSSLRDSLPENPHIYNFSEICSATNNFLAKRFSDSASAAWRCSIRSKDVIVFQRKFRRSIETSQLRQRLSLICRNHHTSIIKLLGASVAGEHIYLVYDYVNGANLAGCLRNPKNPNFTVLSTWISRMQIAADLAHGLDYIHNCTGLNMGFVHNHIKSTSIIVTEPSFNAKICHFGTAELCGEIAEDEHSKKSSEITEISEDSPRLRRADTGNMKFEGARGYMSPEFLTTGIATQKSDVFAFGVVILELLSGEEPLKYRFDRASGDYMRVSIIETARVAIDGDGDGDGQGGRLRKWVDKRLKDSFPVEVLEKIIRIALECVEVDPDKRPDMGRVTGRISKQYLKSKTWSKKMTVPTDFTVSLAPR</sequence>
<dbReference type="PROSITE" id="PS50011">
    <property type="entry name" value="PROTEIN_KINASE_DOM"/>
    <property type="match status" value="1"/>
</dbReference>
<feature type="compositionally biased region" description="Low complexity" evidence="1">
    <location>
        <begin position="90"/>
        <end position="103"/>
    </location>
</feature>
<comment type="caution">
    <text evidence="3">The sequence shown here is derived from an EMBL/GenBank/DDBJ whole genome shotgun (WGS) entry which is preliminary data.</text>
</comment>
<dbReference type="SUPFAM" id="SSF56112">
    <property type="entry name" value="Protein kinase-like (PK-like)"/>
    <property type="match status" value="1"/>
</dbReference>
<evidence type="ECO:0000313" key="3">
    <source>
        <dbReference type="EMBL" id="KAF8397716.1"/>
    </source>
</evidence>
<dbReference type="EMBL" id="JABCRI010000011">
    <property type="protein sequence ID" value="KAF8397716.1"/>
    <property type="molecule type" value="Genomic_DNA"/>
</dbReference>
<reference evidence="3 4" key="1">
    <citation type="submission" date="2020-04" db="EMBL/GenBank/DDBJ databases">
        <title>Plant Genome Project.</title>
        <authorList>
            <person name="Zhang R.-G."/>
        </authorList>
    </citation>
    <scope>NUCLEOTIDE SEQUENCE [LARGE SCALE GENOMIC DNA]</scope>
    <source>
        <strain evidence="3">YNK0</strain>
        <tissue evidence="3">Leaf</tissue>
    </source>
</reference>
<dbReference type="PANTHER" id="PTHR46863">
    <property type="entry name" value="OS09G0572100 PROTEIN"/>
    <property type="match status" value="1"/>
</dbReference>
<dbReference type="Gene3D" id="1.10.510.10">
    <property type="entry name" value="Transferase(Phosphotransferase) domain 1"/>
    <property type="match status" value="1"/>
</dbReference>
<proteinExistence type="predicted"/>
<gene>
    <name evidence="3" type="ORF">HHK36_016638</name>
</gene>
<protein>
    <recommendedName>
        <fullName evidence="2">Protein kinase domain-containing protein</fullName>
    </recommendedName>
</protein>
<evidence type="ECO:0000313" key="4">
    <source>
        <dbReference type="Proteomes" id="UP000655225"/>
    </source>
</evidence>
<dbReference type="GO" id="GO:0004672">
    <property type="term" value="F:protein kinase activity"/>
    <property type="evidence" value="ECO:0007669"/>
    <property type="project" value="InterPro"/>
</dbReference>
<dbReference type="OMA" id="YNARICH"/>
<evidence type="ECO:0000259" key="2">
    <source>
        <dbReference type="PROSITE" id="PS50011"/>
    </source>
</evidence>
<accession>A0A834Z5M3</accession>
<dbReference type="AlphaFoldDB" id="A0A834Z5M3"/>
<dbReference type="Gene3D" id="3.30.200.20">
    <property type="entry name" value="Phosphorylase Kinase, domain 1"/>
    <property type="match status" value="1"/>
</dbReference>
<dbReference type="Proteomes" id="UP000655225">
    <property type="component" value="Unassembled WGS sequence"/>
</dbReference>
<dbReference type="InterPro" id="IPR000719">
    <property type="entry name" value="Prot_kinase_dom"/>
</dbReference>
<name>A0A834Z5M3_TETSI</name>
<dbReference type="Pfam" id="PF00069">
    <property type="entry name" value="Pkinase"/>
    <property type="match status" value="1"/>
</dbReference>